<organism evidence="1 2">
    <name type="scientific">Streptomyces olivaceiscleroticus</name>
    <dbReference type="NCBI Taxonomy" id="68245"/>
    <lineage>
        <taxon>Bacteria</taxon>
        <taxon>Bacillati</taxon>
        <taxon>Actinomycetota</taxon>
        <taxon>Actinomycetes</taxon>
        <taxon>Kitasatosporales</taxon>
        <taxon>Streptomycetaceae</taxon>
        <taxon>Streptomyces</taxon>
    </lineage>
</organism>
<comment type="caution">
    <text evidence="1">The sequence shown here is derived from an EMBL/GenBank/DDBJ whole genome shotgun (WGS) entry which is preliminary data.</text>
</comment>
<proteinExistence type="predicted"/>
<reference evidence="1 2" key="1">
    <citation type="journal article" date="2019" name="Int. J. Syst. Evol. Microbiol.">
        <title>The Global Catalogue of Microorganisms (GCM) 10K type strain sequencing project: providing services to taxonomists for standard genome sequencing and annotation.</title>
        <authorList>
            <consortium name="The Broad Institute Genomics Platform"/>
            <consortium name="The Broad Institute Genome Sequencing Center for Infectious Disease"/>
            <person name="Wu L."/>
            <person name="Ma J."/>
        </authorList>
    </citation>
    <scope>NUCLEOTIDE SEQUENCE [LARGE SCALE GENOMIC DNA]</scope>
    <source>
        <strain evidence="1 2">JCM 4805</strain>
    </source>
</reference>
<name>A0ABN1BLS8_9ACTN</name>
<evidence type="ECO:0000313" key="1">
    <source>
        <dbReference type="EMBL" id="GAA0500671.1"/>
    </source>
</evidence>
<protein>
    <submittedName>
        <fullName evidence="1">Uncharacterized protein</fullName>
    </submittedName>
</protein>
<dbReference type="EMBL" id="BAAABY010000070">
    <property type="protein sequence ID" value="GAA0500671.1"/>
    <property type="molecule type" value="Genomic_DNA"/>
</dbReference>
<accession>A0ABN1BLS8</accession>
<evidence type="ECO:0000313" key="2">
    <source>
        <dbReference type="Proteomes" id="UP001500909"/>
    </source>
</evidence>
<dbReference type="Proteomes" id="UP001500909">
    <property type="component" value="Unassembled WGS sequence"/>
</dbReference>
<sequence>MRERDVSTEPMTHNFGPGHRCWGHDYTITKVHDHGQRIQATGWGHDGVLIKEGDYLLLDKGGQRSTRYQVETIEQVMEPNDMWHATLVFAPRQAAGLEDAAT</sequence>
<gene>
    <name evidence="1" type="ORF">GCM10010361_77650</name>
</gene>
<keyword evidence="2" id="KW-1185">Reference proteome</keyword>